<feature type="region of interest" description="Disordered" evidence="5">
    <location>
        <begin position="476"/>
        <end position="495"/>
    </location>
</feature>
<evidence type="ECO:0000256" key="5">
    <source>
        <dbReference type="SAM" id="MobiDB-lite"/>
    </source>
</evidence>
<dbReference type="GO" id="GO:0000785">
    <property type="term" value="C:chromatin"/>
    <property type="evidence" value="ECO:0007669"/>
    <property type="project" value="TreeGrafter"/>
</dbReference>
<dbReference type="SUPFAM" id="SSF63748">
    <property type="entry name" value="Tudor/PWWP/MBT"/>
    <property type="match status" value="1"/>
</dbReference>
<dbReference type="PANTHER" id="PTHR12663:SF69">
    <property type="entry name" value="SISTER CHROMATID COHESION PROTEIN PDS5 HOMOLOG E"/>
    <property type="match status" value="1"/>
</dbReference>
<accession>A0AAV8U4D4</accession>
<dbReference type="GO" id="GO:0006281">
    <property type="term" value="P:DNA repair"/>
    <property type="evidence" value="ECO:0007669"/>
    <property type="project" value="UniProtKB-KW"/>
</dbReference>
<feature type="region of interest" description="Disordered" evidence="5">
    <location>
        <begin position="325"/>
        <end position="355"/>
    </location>
</feature>
<keyword evidence="7" id="KW-1185">Reference proteome</keyword>
<feature type="compositionally biased region" description="Basic and acidic residues" evidence="5">
    <location>
        <begin position="481"/>
        <end position="492"/>
    </location>
</feature>
<dbReference type="CDD" id="cd20404">
    <property type="entry name" value="Tudor_Agenet_AtEML-like"/>
    <property type="match status" value="1"/>
</dbReference>
<dbReference type="PANTHER" id="PTHR12663">
    <property type="entry name" value="ANDROGEN INDUCED INHIBITOR OF PROLIFERATION AS3 / PDS5-RELATED"/>
    <property type="match status" value="1"/>
</dbReference>
<dbReference type="AlphaFoldDB" id="A0AAV8U4D4"/>
<feature type="compositionally biased region" description="Basic and acidic residues" evidence="5">
    <location>
        <begin position="722"/>
        <end position="734"/>
    </location>
</feature>
<dbReference type="Proteomes" id="UP001159364">
    <property type="component" value="Linkage Group LG01"/>
</dbReference>
<evidence type="ECO:0000256" key="1">
    <source>
        <dbReference type="ARBA" id="ARBA00004123"/>
    </source>
</evidence>
<comment type="subcellular location">
    <subcellularLocation>
        <location evidence="1">Nucleus</location>
    </subcellularLocation>
</comment>
<evidence type="ECO:0000256" key="4">
    <source>
        <dbReference type="ARBA" id="ARBA00023242"/>
    </source>
</evidence>
<reference evidence="6 7" key="1">
    <citation type="submission" date="2021-09" db="EMBL/GenBank/DDBJ databases">
        <title>Genomic insights and catalytic innovation underlie evolution of tropane alkaloids biosynthesis.</title>
        <authorList>
            <person name="Wang Y.-J."/>
            <person name="Tian T."/>
            <person name="Huang J.-P."/>
            <person name="Huang S.-X."/>
        </authorList>
    </citation>
    <scope>NUCLEOTIDE SEQUENCE [LARGE SCALE GENOMIC DNA]</scope>
    <source>
        <strain evidence="6">KIB-2018</strain>
        <tissue evidence="6">Leaf</tissue>
    </source>
</reference>
<dbReference type="Pfam" id="PF20168">
    <property type="entry name" value="PDS5"/>
    <property type="match status" value="1"/>
</dbReference>
<keyword evidence="3" id="KW-0234">DNA repair</keyword>
<protein>
    <submittedName>
        <fullName evidence="6">Uncharacterized protein</fullName>
    </submittedName>
</protein>
<dbReference type="GO" id="GO:0005634">
    <property type="term" value="C:nucleus"/>
    <property type="evidence" value="ECO:0007669"/>
    <property type="project" value="UniProtKB-SubCell"/>
</dbReference>
<dbReference type="Gene3D" id="2.30.30.140">
    <property type="match status" value="1"/>
</dbReference>
<dbReference type="InterPro" id="IPR039776">
    <property type="entry name" value="Pds5"/>
</dbReference>
<evidence type="ECO:0000256" key="3">
    <source>
        <dbReference type="ARBA" id="ARBA00023204"/>
    </source>
</evidence>
<evidence type="ECO:0000256" key="2">
    <source>
        <dbReference type="ARBA" id="ARBA00022763"/>
    </source>
</evidence>
<feature type="compositionally biased region" description="Basic and acidic residues" evidence="5">
    <location>
        <begin position="543"/>
        <end position="559"/>
    </location>
</feature>
<sequence>MAINEVEIQEQLKDAGNRLLNPMSSTDELLNHLDKLERLLIYVEQAPSRSMQDALLPPMKALISGSLLRHSDSVVKVSVASCLSEIIRITAPDAPYNDNQMKEIFQLIVAAFEKLSYVSGHSYAKAVSILDTMAKVRSCLVMLDLELHELTVEMFQKFLKTIRPNHPLNVLLAMETIMTWVIEESEDISMDLIAPLLASARKESQSASPIAWKLGEKVLTNCFTKLKPYLKEAVRSLGVALDEYTPIVDSICQDESHPLKHDHVNHSEKHLAVDGISNSTGRVVTASTGKVNTFANDNSSSMLKRGFLSQDFITEGGGYAEPVVKLGVKPQTSSKKRGRKPNSLMNPEEGYDHSWVRSGRKTYKIPQEGKIDATSPSGNLVLKKAALSSLHISGAEPASFRPKTSGIGASSSLPKQSSLEESLSKRGQKRKGKFVNEPGSMSLSMGEILSSLGGEKSPKSGNVILGKQSKERIEVKRRKFSREAGDSAKNVERISLTPGHIAPVVKSEEEKPDSVDVRVKSKSKGSLSVQKQNTTRMYVNDTSHGDTAETLDKITKSSNRDGNLPDETPKTLIRRKRTPRKEMDSGSLAQASGEQLIGCKIKVWWPLDKTYYEGVVHSYDPIRKKHRVLYTDGDEETLNLKREDWELMEGHVLLDQDFKIGIPKPDASSSINGKGKQNLKPKSPKQPKSDASSKRNRAASFAKLKTQNSHGNHVPGPKRVKSRSDTDSRAADKMKMRRLAINQIKQETMECDDFSFKENEPRGVQG</sequence>
<feature type="region of interest" description="Disordered" evidence="5">
    <location>
        <begin position="502"/>
        <end position="570"/>
    </location>
</feature>
<dbReference type="GO" id="GO:0007064">
    <property type="term" value="P:mitotic sister chromatid cohesion"/>
    <property type="evidence" value="ECO:0007669"/>
    <property type="project" value="InterPro"/>
</dbReference>
<keyword evidence="2" id="KW-0227">DNA damage</keyword>
<organism evidence="6 7">
    <name type="scientific">Erythroxylum novogranatense</name>
    <dbReference type="NCBI Taxonomy" id="1862640"/>
    <lineage>
        <taxon>Eukaryota</taxon>
        <taxon>Viridiplantae</taxon>
        <taxon>Streptophyta</taxon>
        <taxon>Embryophyta</taxon>
        <taxon>Tracheophyta</taxon>
        <taxon>Spermatophyta</taxon>
        <taxon>Magnoliopsida</taxon>
        <taxon>eudicotyledons</taxon>
        <taxon>Gunneridae</taxon>
        <taxon>Pentapetalae</taxon>
        <taxon>rosids</taxon>
        <taxon>fabids</taxon>
        <taxon>Malpighiales</taxon>
        <taxon>Erythroxylaceae</taxon>
        <taxon>Erythroxylum</taxon>
    </lineage>
</organism>
<feature type="compositionally biased region" description="Basic and acidic residues" evidence="5">
    <location>
        <begin position="506"/>
        <end position="519"/>
    </location>
</feature>
<keyword evidence="4" id="KW-0539">Nucleus</keyword>
<feature type="region of interest" description="Disordered" evidence="5">
    <location>
        <begin position="663"/>
        <end position="736"/>
    </location>
</feature>
<feature type="region of interest" description="Disordered" evidence="5">
    <location>
        <begin position="396"/>
        <end position="440"/>
    </location>
</feature>
<feature type="compositionally biased region" description="Polar residues" evidence="5">
    <location>
        <begin position="524"/>
        <end position="542"/>
    </location>
</feature>
<dbReference type="EMBL" id="JAIWQS010000001">
    <property type="protein sequence ID" value="KAJ8774161.1"/>
    <property type="molecule type" value="Genomic_DNA"/>
</dbReference>
<feature type="compositionally biased region" description="Polar residues" evidence="5">
    <location>
        <begin position="407"/>
        <end position="421"/>
    </location>
</feature>
<proteinExistence type="predicted"/>
<gene>
    <name evidence="6" type="ORF">K2173_009592</name>
</gene>
<comment type="caution">
    <text evidence="6">The sequence shown here is derived from an EMBL/GenBank/DDBJ whole genome shotgun (WGS) entry which is preliminary data.</text>
</comment>
<evidence type="ECO:0000313" key="7">
    <source>
        <dbReference type="Proteomes" id="UP001159364"/>
    </source>
</evidence>
<evidence type="ECO:0000313" key="6">
    <source>
        <dbReference type="EMBL" id="KAJ8774161.1"/>
    </source>
</evidence>
<name>A0AAV8U4D4_9ROSI</name>